<keyword evidence="2" id="KW-0732">Signal</keyword>
<dbReference type="RefSeq" id="WP_126077586.1">
    <property type="nucleotide sequence ID" value="NZ_CP051166.1"/>
</dbReference>
<sequence>MKNAFAIVTLSGLLSACAVAPTPQADTPAAAQADAPAPASLPASTDAPLPPAAEVLAEGERASAPDEPSPDLKLPNVALTKDMLYKLMKAEFEFRGGVWQGPYMTLMGLAQQTRDPRLAQRAAEMAQAAQQGNEALAAIRLWRELAPESDEATQYYIAASVMAEDLGEAGELFATRLREAAPARRGLVMYQIQQLLTRARDKAAAGALLERLLAPYSAMSEARVVLAQSAYTRGAADAALAHAREALRIKPDSEIAVLTLAQVSGEQADVAPLLASFLAANPGAREVRAAHARILLTQKQYDAARKEFEALLKEQPDNPGTLYALGILSMQLNDPRAAEGYLAGFVTAVDKNPGEERDPAKVLMMLAQLAEERGDLPAARAWLGKVDQEDAPTWFAAQLRSAQLMGKQGDLAGARAFLGALKTEEPARQVQVVLVQSQVLREAGKMDEAYAVMEEGAARFPANPDLLYDFALLAEKMGKVEVMEKHLRQVMQLAPDNHHAYNALGYSLAERNVRLDEALALIDKALKMAPADPFIMDSMGWVQYRLGNLNEAEAHLRRAYALRNDVDIAVHLGEVLWHKGQKSDAQQLWREARARDPKNDTLKSTLARLQLKL</sequence>
<feature type="chain" id="PRO_5019050201" evidence="2">
    <location>
        <begin position="21"/>
        <end position="613"/>
    </location>
</feature>
<dbReference type="PANTHER" id="PTHR12558">
    <property type="entry name" value="CELL DIVISION CYCLE 16,23,27"/>
    <property type="match status" value="1"/>
</dbReference>
<feature type="signal peptide" evidence="2">
    <location>
        <begin position="1"/>
        <end position="20"/>
    </location>
</feature>
<dbReference type="InterPro" id="IPR019734">
    <property type="entry name" value="TPR_rpt"/>
</dbReference>
<evidence type="ECO:0000313" key="4">
    <source>
        <dbReference type="Proteomes" id="UP000278085"/>
    </source>
</evidence>
<dbReference type="SUPFAM" id="SSF48452">
    <property type="entry name" value="TPR-like"/>
    <property type="match status" value="3"/>
</dbReference>
<accession>A0A430HD18</accession>
<evidence type="ECO:0000313" key="3">
    <source>
        <dbReference type="EMBL" id="RSZ55414.1"/>
    </source>
</evidence>
<dbReference type="SMART" id="SM00028">
    <property type="entry name" value="TPR"/>
    <property type="match status" value="6"/>
</dbReference>
<dbReference type="PROSITE" id="PS51257">
    <property type="entry name" value="PROKAR_LIPOPROTEIN"/>
    <property type="match status" value="1"/>
</dbReference>
<dbReference type="Proteomes" id="UP000278085">
    <property type="component" value="Unassembled WGS sequence"/>
</dbReference>
<evidence type="ECO:0000256" key="1">
    <source>
        <dbReference type="SAM" id="MobiDB-lite"/>
    </source>
</evidence>
<dbReference type="Gene3D" id="1.25.40.10">
    <property type="entry name" value="Tetratricopeptide repeat domain"/>
    <property type="match status" value="2"/>
</dbReference>
<organism evidence="3 4">
    <name type="scientific">Massilia atriviolacea</name>
    <dbReference type="NCBI Taxonomy" id="2495579"/>
    <lineage>
        <taxon>Bacteria</taxon>
        <taxon>Pseudomonadati</taxon>
        <taxon>Pseudomonadota</taxon>
        <taxon>Betaproteobacteria</taxon>
        <taxon>Burkholderiales</taxon>
        <taxon>Oxalobacteraceae</taxon>
        <taxon>Telluria group</taxon>
        <taxon>Massilia</taxon>
    </lineage>
</organism>
<dbReference type="OrthoDB" id="9766710at2"/>
<gene>
    <name evidence="3" type="ORF">EJB06_29445</name>
</gene>
<dbReference type="EMBL" id="RXLQ01000026">
    <property type="protein sequence ID" value="RSZ55414.1"/>
    <property type="molecule type" value="Genomic_DNA"/>
</dbReference>
<reference evidence="3 4" key="1">
    <citation type="submission" date="2018-12" db="EMBL/GenBank/DDBJ databases">
        <authorList>
            <person name="Yang E."/>
        </authorList>
    </citation>
    <scope>NUCLEOTIDE SEQUENCE [LARGE SCALE GENOMIC DNA]</scope>
    <source>
        <strain evidence="3 4">SOD</strain>
    </source>
</reference>
<dbReference type="InterPro" id="IPR011990">
    <property type="entry name" value="TPR-like_helical_dom_sf"/>
</dbReference>
<dbReference type="AlphaFoldDB" id="A0A430HD18"/>
<comment type="caution">
    <text evidence="3">The sequence shown here is derived from an EMBL/GenBank/DDBJ whole genome shotgun (WGS) entry which is preliminary data.</text>
</comment>
<dbReference type="PANTHER" id="PTHR12558:SF13">
    <property type="entry name" value="CELL DIVISION CYCLE PROTEIN 27 HOMOLOG"/>
    <property type="match status" value="1"/>
</dbReference>
<feature type="region of interest" description="Disordered" evidence="1">
    <location>
        <begin position="28"/>
        <end position="49"/>
    </location>
</feature>
<keyword evidence="4" id="KW-1185">Reference proteome</keyword>
<dbReference type="Pfam" id="PF13432">
    <property type="entry name" value="TPR_16"/>
    <property type="match status" value="3"/>
</dbReference>
<proteinExistence type="predicted"/>
<dbReference type="Pfam" id="PF14559">
    <property type="entry name" value="TPR_19"/>
    <property type="match status" value="1"/>
</dbReference>
<protein>
    <submittedName>
        <fullName evidence="3">Tetratricopeptide repeat protein</fullName>
    </submittedName>
</protein>
<name>A0A430HD18_9BURK</name>
<evidence type="ECO:0000256" key="2">
    <source>
        <dbReference type="SAM" id="SignalP"/>
    </source>
</evidence>